<proteinExistence type="inferred from homology"/>
<evidence type="ECO:0000256" key="10">
    <source>
        <dbReference type="RuleBase" id="RU003707"/>
    </source>
</evidence>
<feature type="non-terminal residue" evidence="11">
    <location>
        <position position="185"/>
    </location>
</feature>
<protein>
    <recommendedName>
        <fullName evidence="4">enoyl-CoA hydratase</fullName>
        <ecNumber evidence="4">4.2.1.17</ecNumber>
    </recommendedName>
</protein>
<evidence type="ECO:0000313" key="12">
    <source>
        <dbReference type="Proteomes" id="UP000663868"/>
    </source>
</evidence>
<dbReference type="Proteomes" id="UP000663868">
    <property type="component" value="Unassembled WGS sequence"/>
</dbReference>
<evidence type="ECO:0000256" key="9">
    <source>
        <dbReference type="ARBA" id="ARBA00023268"/>
    </source>
</evidence>
<evidence type="ECO:0000256" key="3">
    <source>
        <dbReference type="ARBA" id="ARBA00008750"/>
    </source>
</evidence>
<reference evidence="11" key="1">
    <citation type="submission" date="2021-02" db="EMBL/GenBank/DDBJ databases">
        <authorList>
            <person name="Nowell W R."/>
        </authorList>
    </citation>
    <scope>NUCLEOTIDE SEQUENCE</scope>
</reference>
<evidence type="ECO:0000256" key="4">
    <source>
        <dbReference type="ARBA" id="ARBA00012076"/>
    </source>
</evidence>
<gene>
    <name evidence="11" type="ORF">KXQ929_LOCUS43443</name>
</gene>
<dbReference type="InterPro" id="IPR050136">
    <property type="entry name" value="FA_oxidation_alpha_subunit"/>
</dbReference>
<comment type="caution">
    <text evidence="11">The sequence shown here is derived from an EMBL/GenBank/DDBJ whole genome shotgun (WGS) entry which is preliminary data.</text>
</comment>
<comment type="similarity">
    <text evidence="2">In the central section; belongs to the 3-hydroxyacyl-CoA dehydrogenase family.</text>
</comment>
<evidence type="ECO:0000256" key="1">
    <source>
        <dbReference type="ARBA" id="ARBA00005005"/>
    </source>
</evidence>
<evidence type="ECO:0000256" key="5">
    <source>
        <dbReference type="ARBA" id="ARBA00022832"/>
    </source>
</evidence>
<comment type="similarity">
    <text evidence="10">Belongs to the enoyl-CoA hydratase/isomerase family.</text>
</comment>
<name>A0A820FL92_9BILA</name>
<keyword evidence="7" id="KW-0443">Lipid metabolism</keyword>
<dbReference type="EC" id="4.2.1.17" evidence="4"/>
<dbReference type="SUPFAM" id="SSF52096">
    <property type="entry name" value="ClpP/crotonase"/>
    <property type="match status" value="1"/>
</dbReference>
<dbReference type="AlphaFoldDB" id="A0A820FL92"/>
<dbReference type="InterPro" id="IPR001753">
    <property type="entry name" value="Enoyl-CoA_hydra/iso"/>
</dbReference>
<dbReference type="GO" id="GO:0016507">
    <property type="term" value="C:mitochondrial fatty acid beta-oxidation multienzyme complex"/>
    <property type="evidence" value="ECO:0007669"/>
    <property type="project" value="TreeGrafter"/>
</dbReference>
<organism evidence="11 12">
    <name type="scientific">Adineta steineri</name>
    <dbReference type="NCBI Taxonomy" id="433720"/>
    <lineage>
        <taxon>Eukaryota</taxon>
        <taxon>Metazoa</taxon>
        <taxon>Spiralia</taxon>
        <taxon>Gnathifera</taxon>
        <taxon>Rotifera</taxon>
        <taxon>Eurotatoria</taxon>
        <taxon>Bdelloidea</taxon>
        <taxon>Adinetida</taxon>
        <taxon>Adinetidae</taxon>
        <taxon>Adineta</taxon>
    </lineage>
</organism>
<dbReference type="PROSITE" id="PS00166">
    <property type="entry name" value="ENOYL_COA_HYDRATASE"/>
    <property type="match status" value="1"/>
</dbReference>
<keyword evidence="8" id="KW-0456">Lyase</keyword>
<sequence length="185" mass="20124">MTDLKNLTINYDDCIAIVEFNQENAKVNTLSEGMMNEFVPVFNQLQNNDNIKGIVVISAKPGSFIAGADINMLESAQSRDELYKMSRNGQDIMNQIEQSRKPIIAAIAGSCLGGGFEVALACHYRIALNDKQTKFGVPEVKLGLLPGAGGTQRLLQNLLLPDALDLLLTGREIQAKKAKTMGLVD</sequence>
<dbReference type="GO" id="GO:0004300">
    <property type="term" value="F:enoyl-CoA hydratase activity"/>
    <property type="evidence" value="ECO:0007669"/>
    <property type="project" value="UniProtKB-EC"/>
</dbReference>
<dbReference type="CDD" id="cd06558">
    <property type="entry name" value="crotonase-like"/>
    <property type="match status" value="1"/>
</dbReference>
<comment type="similarity">
    <text evidence="3">In the N-terminal section; belongs to the enoyl-CoA hydratase/isomerase family.</text>
</comment>
<dbReference type="InterPro" id="IPR029045">
    <property type="entry name" value="ClpP/crotonase-like_dom_sf"/>
</dbReference>
<dbReference type="EMBL" id="CAJOBB010011562">
    <property type="protein sequence ID" value="CAF4262834.1"/>
    <property type="molecule type" value="Genomic_DNA"/>
</dbReference>
<evidence type="ECO:0000256" key="2">
    <source>
        <dbReference type="ARBA" id="ARBA00007005"/>
    </source>
</evidence>
<dbReference type="GO" id="GO:0016509">
    <property type="term" value="F:long-chain (3S)-3-hydroxyacyl-CoA dehydrogenase (NAD+) activity"/>
    <property type="evidence" value="ECO:0007669"/>
    <property type="project" value="TreeGrafter"/>
</dbReference>
<dbReference type="FunFam" id="3.90.226.10:FF:000011">
    <property type="entry name" value="Fatty acid oxidation complex subunit alpha"/>
    <property type="match status" value="1"/>
</dbReference>
<dbReference type="PANTHER" id="PTHR43612:SF3">
    <property type="entry name" value="TRIFUNCTIONAL ENZYME SUBUNIT ALPHA, MITOCHONDRIAL"/>
    <property type="match status" value="1"/>
</dbReference>
<evidence type="ECO:0000313" key="11">
    <source>
        <dbReference type="EMBL" id="CAF4262834.1"/>
    </source>
</evidence>
<dbReference type="Gene3D" id="3.90.226.10">
    <property type="entry name" value="2-enoyl-CoA Hydratase, Chain A, domain 1"/>
    <property type="match status" value="1"/>
</dbReference>
<keyword evidence="6" id="KW-0520">NAD</keyword>
<dbReference type="InterPro" id="IPR018376">
    <property type="entry name" value="Enoyl-CoA_hyd/isom_CS"/>
</dbReference>
<evidence type="ECO:0000256" key="8">
    <source>
        <dbReference type="ARBA" id="ARBA00023239"/>
    </source>
</evidence>
<comment type="pathway">
    <text evidence="1">Lipid metabolism; fatty acid beta-oxidation.</text>
</comment>
<keyword evidence="9" id="KW-0511">Multifunctional enzyme</keyword>
<keyword evidence="5" id="KW-0276">Fatty acid metabolism</keyword>
<evidence type="ECO:0000256" key="6">
    <source>
        <dbReference type="ARBA" id="ARBA00023027"/>
    </source>
</evidence>
<accession>A0A820FL92</accession>
<dbReference type="Pfam" id="PF00378">
    <property type="entry name" value="ECH_1"/>
    <property type="match status" value="1"/>
</dbReference>
<evidence type="ECO:0000256" key="7">
    <source>
        <dbReference type="ARBA" id="ARBA00023098"/>
    </source>
</evidence>
<dbReference type="GO" id="GO:0006635">
    <property type="term" value="P:fatty acid beta-oxidation"/>
    <property type="evidence" value="ECO:0007669"/>
    <property type="project" value="TreeGrafter"/>
</dbReference>
<dbReference type="PANTHER" id="PTHR43612">
    <property type="entry name" value="TRIFUNCTIONAL ENZYME SUBUNIT ALPHA"/>
    <property type="match status" value="1"/>
</dbReference>